<evidence type="ECO:0000313" key="2">
    <source>
        <dbReference type="Proteomes" id="UP000294901"/>
    </source>
</evidence>
<dbReference type="AlphaFoldDB" id="A0A4R6JZE9"/>
<sequence>MTTPSKCAAPSRVGILMPGEEKPPSTRFSMQVWRDGRWVVAALENARLLSLQTMSALESLTDV</sequence>
<evidence type="ECO:0000313" key="1">
    <source>
        <dbReference type="EMBL" id="TDO41797.1"/>
    </source>
</evidence>
<dbReference type="OrthoDB" id="582247at2"/>
<protein>
    <submittedName>
        <fullName evidence="1">Uncharacterized protein</fullName>
    </submittedName>
</protein>
<accession>A0A4R6JZE9</accession>
<dbReference type="EMBL" id="SNWR01000001">
    <property type="protein sequence ID" value="TDO41797.1"/>
    <property type="molecule type" value="Genomic_DNA"/>
</dbReference>
<organism evidence="1 2">
    <name type="scientific">Paractinoplanes brasiliensis</name>
    <dbReference type="NCBI Taxonomy" id="52695"/>
    <lineage>
        <taxon>Bacteria</taxon>
        <taxon>Bacillati</taxon>
        <taxon>Actinomycetota</taxon>
        <taxon>Actinomycetes</taxon>
        <taxon>Micromonosporales</taxon>
        <taxon>Micromonosporaceae</taxon>
        <taxon>Paractinoplanes</taxon>
    </lineage>
</organism>
<gene>
    <name evidence="1" type="ORF">C8E87_5541</name>
</gene>
<keyword evidence="2" id="KW-1185">Reference proteome</keyword>
<name>A0A4R6JZE9_9ACTN</name>
<dbReference type="RefSeq" id="WP_133875778.1">
    <property type="nucleotide sequence ID" value="NZ_BOMD01000064.1"/>
</dbReference>
<dbReference type="Proteomes" id="UP000294901">
    <property type="component" value="Unassembled WGS sequence"/>
</dbReference>
<comment type="caution">
    <text evidence="1">The sequence shown here is derived from an EMBL/GenBank/DDBJ whole genome shotgun (WGS) entry which is preliminary data.</text>
</comment>
<reference evidence="1 2" key="1">
    <citation type="submission" date="2019-03" db="EMBL/GenBank/DDBJ databases">
        <title>Sequencing the genomes of 1000 actinobacteria strains.</title>
        <authorList>
            <person name="Klenk H.-P."/>
        </authorList>
    </citation>
    <scope>NUCLEOTIDE SEQUENCE [LARGE SCALE GENOMIC DNA]</scope>
    <source>
        <strain evidence="1 2">DSM 43805</strain>
    </source>
</reference>
<proteinExistence type="predicted"/>